<reference evidence="3 4" key="1">
    <citation type="journal article" date="2012" name="Appl. Environ. Microbiol.">
        <title>Short-read sequencing for genomic analysis of the brown rot fungus Fibroporia radiculosa.</title>
        <authorList>
            <person name="Tang J.D."/>
            <person name="Perkins A.D."/>
            <person name="Sonstegard T.S."/>
            <person name="Schroeder S.G."/>
            <person name="Burgess S.C."/>
            <person name="Diehl S.V."/>
        </authorList>
    </citation>
    <scope>NUCLEOTIDE SEQUENCE [LARGE SCALE GENOMIC DNA]</scope>
    <source>
        <strain evidence="3 4">TFFH 294</strain>
    </source>
</reference>
<proteinExistence type="predicted"/>
<gene>
    <name evidence="3" type="ORF">FIBRA_07139</name>
</gene>
<evidence type="ECO:0000259" key="2">
    <source>
        <dbReference type="Pfam" id="PF12937"/>
    </source>
</evidence>
<accession>J4I081</accession>
<sequence>MEAALSKLEDYCMLFNPYIYDLSHLVPIDRLPTELLIQIFVASVDTPGDDLLALKFGRVCRYWRDVANASPHVWQYLHLSDRRRTQASHTQAQLWMLRSGSLPLHVHANLESTDTLLPLLSPVLRQIDRWRTCHITIGDLTEHVEFVPFAADSPQNRLEELRVRVRPSAIMSGIFDDDDHDVPTFDNSPLQPSSEFCNICMRVSFSVLPSSCHMSSLRFTQLTITESDTIPNSTRLLDFLLAFPMLESLCYHGLANESDSTPKHPRPPVVPLLHLRVLLVRTTCAVRTILSHIHAPALRRLCLEHTNVDYEVSPDPYADMHEEGDSDDEAQDFSQSPWSDRGTGMGLRTLFKRSNPPLQALEMDYADMRTKDFLWCFDRMDTLEEFVIVASDMSDKVIKALAPYRGHLLRHSGESEDGMSDNAPLRVRLPRLWALGLRNCQRLTGDTIVNVVQSRCEYADSMPDDVARSLQVVVIAGCPEFRARHTIALSPLLGTRLRVS</sequence>
<evidence type="ECO:0000313" key="3">
    <source>
        <dbReference type="EMBL" id="CCM04942.1"/>
    </source>
</evidence>
<organism evidence="3 4">
    <name type="scientific">Fibroporia radiculosa</name>
    <dbReference type="NCBI Taxonomy" id="599839"/>
    <lineage>
        <taxon>Eukaryota</taxon>
        <taxon>Fungi</taxon>
        <taxon>Dikarya</taxon>
        <taxon>Basidiomycota</taxon>
        <taxon>Agaricomycotina</taxon>
        <taxon>Agaricomycetes</taxon>
        <taxon>Polyporales</taxon>
        <taxon>Fibroporiaceae</taxon>
        <taxon>Fibroporia</taxon>
    </lineage>
</organism>
<evidence type="ECO:0000313" key="4">
    <source>
        <dbReference type="Proteomes" id="UP000006352"/>
    </source>
</evidence>
<dbReference type="Proteomes" id="UP000006352">
    <property type="component" value="Unassembled WGS sequence"/>
</dbReference>
<feature type="region of interest" description="Disordered" evidence="1">
    <location>
        <begin position="315"/>
        <end position="344"/>
    </location>
</feature>
<feature type="domain" description="F-box" evidence="2">
    <location>
        <begin position="28"/>
        <end position="79"/>
    </location>
</feature>
<dbReference type="InParanoid" id="J4I081"/>
<dbReference type="AlphaFoldDB" id="J4I081"/>
<dbReference type="InterPro" id="IPR036047">
    <property type="entry name" value="F-box-like_dom_sf"/>
</dbReference>
<dbReference type="RefSeq" id="XP_012184225.1">
    <property type="nucleotide sequence ID" value="XM_012328835.1"/>
</dbReference>
<dbReference type="EMBL" id="HE797173">
    <property type="protein sequence ID" value="CCM04942.1"/>
    <property type="molecule type" value="Genomic_DNA"/>
</dbReference>
<dbReference type="HOGENOM" id="CLU_573713_0_0_1"/>
<evidence type="ECO:0000256" key="1">
    <source>
        <dbReference type="SAM" id="MobiDB-lite"/>
    </source>
</evidence>
<name>J4I081_9APHY</name>
<protein>
    <recommendedName>
        <fullName evidence="2">F-box domain-containing protein</fullName>
    </recommendedName>
</protein>
<dbReference type="OrthoDB" id="3359674at2759"/>
<keyword evidence="4" id="KW-1185">Reference proteome</keyword>
<dbReference type="Pfam" id="PF12937">
    <property type="entry name" value="F-box-like"/>
    <property type="match status" value="1"/>
</dbReference>
<dbReference type="Gene3D" id="1.20.1280.50">
    <property type="match status" value="1"/>
</dbReference>
<dbReference type="GeneID" id="24099853"/>
<dbReference type="InterPro" id="IPR001810">
    <property type="entry name" value="F-box_dom"/>
</dbReference>
<dbReference type="STRING" id="599839.J4I081"/>
<dbReference type="SUPFAM" id="SSF81383">
    <property type="entry name" value="F-box domain"/>
    <property type="match status" value="1"/>
</dbReference>